<keyword evidence="5" id="KW-0997">Cell inner membrane</keyword>
<feature type="domain" description="General secretion pathway GspH" evidence="12">
    <location>
        <begin position="46"/>
        <end position="163"/>
    </location>
</feature>
<evidence type="ECO:0000256" key="3">
    <source>
        <dbReference type="ARBA" id="ARBA00022475"/>
    </source>
</evidence>
<dbReference type="Proteomes" id="UP001595840">
    <property type="component" value="Unassembled WGS sequence"/>
</dbReference>
<keyword evidence="3" id="KW-1003">Cell membrane</keyword>
<keyword evidence="7 11" id="KW-1133">Transmembrane helix</keyword>
<gene>
    <name evidence="13" type="ORF">ACFOX3_18845</name>
</gene>
<keyword evidence="14" id="KW-1185">Reference proteome</keyword>
<evidence type="ECO:0000256" key="5">
    <source>
        <dbReference type="ARBA" id="ARBA00022519"/>
    </source>
</evidence>
<accession>A0ABV8V9L6</accession>
<reference evidence="14" key="1">
    <citation type="journal article" date="2019" name="Int. J. Syst. Evol. Microbiol.">
        <title>The Global Catalogue of Microorganisms (GCM) 10K type strain sequencing project: providing services to taxonomists for standard genome sequencing and annotation.</title>
        <authorList>
            <consortium name="The Broad Institute Genomics Platform"/>
            <consortium name="The Broad Institute Genome Sequencing Center for Infectious Disease"/>
            <person name="Wu L."/>
            <person name="Ma J."/>
        </authorList>
    </citation>
    <scope>NUCLEOTIDE SEQUENCE [LARGE SCALE GENOMIC DNA]</scope>
    <source>
        <strain evidence="14">CECT 8570</strain>
    </source>
</reference>
<dbReference type="NCBIfam" id="TIGR02532">
    <property type="entry name" value="IV_pilin_GFxxxE"/>
    <property type="match status" value="1"/>
</dbReference>
<dbReference type="InterPro" id="IPR022346">
    <property type="entry name" value="T2SS_GspH"/>
</dbReference>
<evidence type="ECO:0000256" key="1">
    <source>
        <dbReference type="ARBA" id="ARBA00004377"/>
    </source>
</evidence>
<evidence type="ECO:0000256" key="10">
    <source>
        <dbReference type="ARBA" id="ARBA00030775"/>
    </source>
</evidence>
<comment type="similarity">
    <text evidence="9">Belongs to the GSP H family.</text>
</comment>
<comment type="subcellular location">
    <subcellularLocation>
        <location evidence="1">Cell inner membrane</location>
        <topology evidence="1">Single-pass membrane protein</topology>
    </subcellularLocation>
</comment>
<evidence type="ECO:0000256" key="11">
    <source>
        <dbReference type="SAM" id="Phobius"/>
    </source>
</evidence>
<comment type="caution">
    <text evidence="13">The sequence shown here is derived from an EMBL/GenBank/DDBJ whole genome shotgun (WGS) entry which is preliminary data.</text>
</comment>
<evidence type="ECO:0000256" key="8">
    <source>
        <dbReference type="ARBA" id="ARBA00023136"/>
    </source>
</evidence>
<proteinExistence type="inferred from homology"/>
<sequence>MKQGVCLGFTLLELIISISIIVIISSIGVPAFQHLVEQNKAITTTDLLTRTIILARTQAIMLGQTTTLCPRENDSSCGDNWQEGINIFIDQNINGYLDEGETLVYATQAFEPGSQIKWKAFGNKNYLSFSPRGFTLHQNGSFYYCPKSKDAHYGRVLILNKAGRARQGLDLNNNGIPETSSGVDISC</sequence>
<evidence type="ECO:0000313" key="14">
    <source>
        <dbReference type="Proteomes" id="UP001595840"/>
    </source>
</evidence>
<name>A0ABV8V9L6_9GAMM</name>
<keyword evidence="4" id="KW-0488">Methylation</keyword>
<dbReference type="SUPFAM" id="SSF54523">
    <property type="entry name" value="Pili subunits"/>
    <property type="match status" value="1"/>
</dbReference>
<dbReference type="RefSeq" id="WP_290260838.1">
    <property type="nucleotide sequence ID" value="NZ_JAUFQG010000004.1"/>
</dbReference>
<dbReference type="Pfam" id="PF12019">
    <property type="entry name" value="GspH"/>
    <property type="match status" value="1"/>
</dbReference>
<dbReference type="EMBL" id="JBHSCX010000025">
    <property type="protein sequence ID" value="MFC4364373.1"/>
    <property type="molecule type" value="Genomic_DNA"/>
</dbReference>
<keyword evidence="8 11" id="KW-0472">Membrane</keyword>
<feature type="transmembrane region" description="Helical" evidence="11">
    <location>
        <begin position="7"/>
        <end position="32"/>
    </location>
</feature>
<evidence type="ECO:0000313" key="13">
    <source>
        <dbReference type="EMBL" id="MFC4364373.1"/>
    </source>
</evidence>
<evidence type="ECO:0000256" key="2">
    <source>
        <dbReference type="ARBA" id="ARBA00021549"/>
    </source>
</evidence>
<evidence type="ECO:0000259" key="12">
    <source>
        <dbReference type="Pfam" id="PF12019"/>
    </source>
</evidence>
<protein>
    <recommendedName>
        <fullName evidence="2">Type II secretion system protein H</fullName>
    </recommendedName>
    <alternativeName>
        <fullName evidence="10">General secretion pathway protein H</fullName>
    </alternativeName>
</protein>
<dbReference type="InterPro" id="IPR045584">
    <property type="entry name" value="Pilin-like"/>
</dbReference>
<dbReference type="Gene3D" id="3.55.40.10">
    <property type="entry name" value="minor pseudopilin epsh domain"/>
    <property type="match status" value="1"/>
</dbReference>
<evidence type="ECO:0000256" key="9">
    <source>
        <dbReference type="ARBA" id="ARBA00025772"/>
    </source>
</evidence>
<dbReference type="InterPro" id="IPR012902">
    <property type="entry name" value="N_methyl_site"/>
</dbReference>
<organism evidence="13 14">
    <name type="scientific">Simiduia curdlanivorans</name>
    <dbReference type="NCBI Taxonomy" id="1492769"/>
    <lineage>
        <taxon>Bacteria</taxon>
        <taxon>Pseudomonadati</taxon>
        <taxon>Pseudomonadota</taxon>
        <taxon>Gammaproteobacteria</taxon>
        <taxon>Cellvibrionales</taxon>
        <taxon>Cellvibrionaceae</taxon>
        <taxon>Simiduia</taxon>
    </lineage>
</organism>
<evidence type="ECO:0000256" key="7">
    <source>
        <dbReference type="ARBA" id="ARBA00022989"/>
    </source>
</evidence>
<keyword evidence="6 11" id="KW-0812">Transmembrane</keyword>
<evidence type="ECO:0000256" key="4">
    <source>
        <dbReference type="ARBA" id="ARBA00022481"/>
    </source>
</evidence>
<evidence type="ECO:0000256" key="6">
    <source>
        <dbReference type="ARBA" id="ARBA00022692"/>
    </source>
</evidence>